<proteinExistence type="predicted"/>
<evidence type="ECO:0000313" key="2">
    <source>
        <dbReference type="Proteomes" id="UP000219522"/>
    </source>
</evidence>
<gene>
    <name evidence="1" type="ORF">SAMN05446927_1311</name>
</gene>
<dbReference type="EMBL" id="OCSU01000001">
    <property type="protein sequence ID" value="SOE56736.1"/>
    <property type="molecule type" value="Genomic_DNA"/>
</dbReference>
<accession>A0A7Z7I2U1</accession>
<evidence type="ECO:0008006" key="3">
    <source>
        <dbReference type="Google" id="ProtNLM"/>
    </source>
</evidence>
<organism evidence="1 2">
    <name type="scientific">Caballeronia arationis</name>
    <dbReference type="NCBI Taxonomy" id="1777142"/>
    <lineage>
        <taxon>Bacteria</taxon>
        <taxon>Pseudomonadati</taxon>
        <taxon>Pseudomonadota</taxon>
        <taxon>Betaproteobacteria</taxon>
        <taxon>Burkholderiales</taxon>
        <taxon>Burkholderiaceae</taxon>
        <taxon>Caballeronia</taxon>
    </lineage>
</organism>
<reference evidence="1 2" key="1">
    <citation type="submission" date="2017-09" db="EMBL/GenBank/DDBJ databases">
        <authorList>
            <person name="Varghese N."/>
            <person name="Submissions S."/>
        </authorList>
    </citation>
    <scope>NUCLEOTIDE SEQUENCE [LARGE SCALE GENOMIC DNA]</scope>
    <source>
        <strain evidence="1 2">OK806</strain>
    </source>
</reference>
<protein>
    <recommendedName>
        <fullName evidence="3">Transposase</fullName>
    </recommendedName>
</protein>
<evidence type="ECO:0000313" key="1">
    <source>
        <dbReference type="EMBL" id="SOE56736.1"/>
    </source>
</evidence>
<comment type="caution">
    <text evidence="1">The sequence shown here is derived from an EMBL/GenBank/DDBJ whole genome shotgun (WGS) entry which is preliminary data.</text>
</comment>
<name>A0A7Z7I2U1_9BURK</name>
<dbReference type="AlphaFoldDB" id="A0A7Z7I2U1"/>
<sequence length="98" mass="11402">MKYSTVGVDIAKNVFQLHWVDAGTGEIVNKQLKRAAFLEHAYFAEAGHAFRLKPDRCFARSWTAGAQRRRGFCFYSDCWFSVKLIFSFRIDSPFMLIR</sequence>
<keyword evidence="2" id="KW-1185">Reference proteome</keyword>
<dbReference type="Proteomes" id="UP000219522">
    <property type="component" value="Unassembled WGS sequence"/>
</dbReference>